<dbReference type="Pfam" id="PF01230">
    <property type="entry name" value="HIT"/>
    <property type="match status" value="1"/>
</dbReference>
<dbReference type="EMBL" id="CP158375">
    <property type="protein sequence ID" value="XDO97872.1"/>
    <property type="molecule type" value="Genomic_DNA"/>
</dbReference>
<reference evidence="2" key="1">
    <citation type="submission" date="2024-06" db="EMBL/GenBank/DDBJ databases">
        <title>Caulobacter inopinatus, sp. nov.</title>
        <authorList>
            <person name="Donachie S.P."/>
        </authorList>
    </citation>
    <scope>NUCLEOTIDE SEQUENCE</scope>
    <source>
        <strain evidence="2">73W</strain>
    </source>
</reference>
<accession>A0AB39KWF1</accession>
<sequence>MLNFVIDPAFHAASHRIGVLDLCEMRLQDDARWPWVILVPRIPGLVEIEDLKPRDRNQLMEEIVCGGTAVRAIGQALDIPVEKLNVGGLGNITPQLHLHVIGRSQSDPAWPGPAWGYGSGEAYDDKARILAIQAVKDAIRI</sequence>
<dbReference type="InterPro" id="IPR011146">
    <property type="entry name" value="HIT-like"/>
</dbReference>
<dbReference type="RefSeq" id="WP_369061371.1">
    <property type="nucleotide sequence ID" value="NZ_CP158375.1"/>
</dbReference>
<name>A0AB39KWF1_9CAUL</name>
<proteinExistence type="predicted"/>
<dbReference type="InterPro" id="IPR026026">
    <property type="entry name" value="HIT_Hint"/>
</dbReference>
<feature type="domain" description="HIT" evidence="1">
    <location>
        <begin position="13"/>
        <end position="105"/>
    </location>
</feature>
<dbReference type="Gene3D" id="3.30.428.10">
    <property type="entry name" value="HIT-like"/>
    <property type="match status" value="1"/>
</dbReference>
<dbReference type="SUPFAM" id="SSF54197">
    <property type="entry name" value="HIT-like"/>
    <property type="match status" value="1"/>
</dbReference>
<dbReference type="AlphaFoldDB" id="A0AB39KWF1"/>
<gene>
    <name evidence="2" type="ORF">ABOZ73_05495</name>
</gene>
<dbReference type="GO" id="GO:0003824">
    <property type="term" value="F:catalytic activity"/>
    <property type="evidence" value="ECO:0007669"/>
    <property type="project" value="InterPro"/>
</dbReference>
<protein>
    <submittedName>
        <fullName evidence="2">HIT domain-containing protein</fullName>
    </submittedName>
</protein>
<evidence type="ECO:0000259" key="1">
    <source>
        <dbReference type="Pfam" id="PF01230"/>
    </source>
</evidence>
<dbReference type="PIRSF" id="PIRSF000714">
    <property type="entry name" value="HIT"/>
    <property type="match status" value="1"/>
</dbReference>
<dbReference type="InterPro" id="IPR036265">
    <property type="entry name" value="HIT-like_sf"/>
</dbReference>
<organism evidence="2">
    <name type="scientific">Caulobacter sp. 73W</name>
    <dbReference type="NCBI Taxonomy" id="3161137"/>
    <lineage>
        <taxon>Bacteria</taxon>
        <taxon>Pseudomonadati</taxon>
        <taxon>Pseudomonadota</taxon>
        <taxon>Alphaproteobacteria</taxon>
        <taxon>Caulobacterales</taxon>
        <taxon>Caulobacteraceae</taxon>
        <taxon>Caulobacter</taxon>
    </lineage>
</organism>
<evidence type="ECO:0000313" key="2">
    <source>
        <dbReference type="EMBL" id="XDO97872.1"/>
    </source>
</evidence>